<dbReference type="AlphaFoldDB" id="A0AAE2Z9M9"/>
<dbReference type="EMBL" id="JAHWLI010000002">
    <property type="protein sequence ID" value="MBW3115039.1"/>
    <property type="molecule type" value="Genomic_DNA"/>
</dbReference>
<gene>
    <name evidence="1" type="ORF">KYI77_01000</name>
</gene>
<dbReference type="Proteomes" id="UP001155882">
    <property type="component" value="Unassembled WGS sequence"/>
</dbReference>
<proteinExistence type="predicted"/>
<organism evidence="1 2">
    <name type="scientific">Providencia rettgeri</name>
    <dbReference type="NCBI Taxonomy" id="587"/>
    <lineage>
        <taxon>Bacteria</taxon>
        <taxon>Pseudomonadati</taxon>
        <taxon>Pseudomonadota</taxon>
        <taxon>Gammaproteobacteria</taxon>
        <taxon>Enterobacterales</taxon>
        <taxon>Morganellaceae</taxon>
        <taxon>Providencia</taxon>
    </lineage>
</organism>
<name>A0AAE2Z9M9_PRORE</name>
<comment type="caution">
    <text evidence="1">The sequence shown here is derived from an EMBL/GenBank/DDBJ whole genome shotgun (WGS) entry which is preliminary data.</text>
</comment>
<evidence type="ECO:0000313" key="1">
    <source>
        <dbReference type="EMBL" id="MBW3115039.1"/>
    </source>
</evidence>
<dbReference type="RefSeq" id="WP_165879200.1">
    <property type="nucleotide sequence ID" value="NZ_JAAOIA010000003.1"/>
</dbReference>
<evidence type="ECO:0000313" key="2">
    <source>
        <dbReference type="Proteomes" id="UP001155882"/>
    </source>
</evidence>
<sequence>MKLSERQRKTLANVNLNYSQLCNQRTLLSLEKKGLIQWHISQRWILTELGFTRLNEAKESR</sequence>
<accession>A0AAE2Z9M9</accession>
<protein>
    <submittedName>
        <fullName evidence="1">Uncharacterized protein</fullName>
    </submittedName>
</protein>
<reference evidence="1" key="1">
    <citation type="submission" date="2021-07" db="EMBL/GenBank/DDBJ databases">
        <authorList>
            <person name="Stanton E."/>
        </authorList>
    </citation>
    <scope>NUCLEOTIDE SEQUENCE</scope>
    <source>
        <strain evidence="1">2021EL-01139</strain>
    </source>
</reference>